<evidence type="ECO:0000313" key="7">
    <source>
        <dbReference type="EMBL" id="CDS05672.1"/>
    </source>
</evidence>
<dbReference type="PANTHER" id="PTHR33572:SF3">
    <property type="entry name" value="VELVET COMPLEX SUBUNIT B"/>
    <property type="match status" value="1"/>
</dbReference>
<dbReference type="OrthoDB" id="1746739at2759"/>
<feature type="domain" description="Velvet" evidence="6">
    <location>
        <begin position="268"/>
        <end position="504"/>
    </location>
</feature>
<evidence type="ECO:0000256" key="4">
    <source>
        <dbReference type="ARBA" id="ARBA00023242"/>
    </source>
</evidence>
<accession>A0A077WG66</accession>
<comment type="subcellular location">
    <subcellularLocation>
        <location evidence="1">Nucleus</location>
    </subcellularLocation>
</comment>
<evidence type="ECO:0000256" key="1">
    <source>
        <dbReference type="ARBA" id="ARBA00004123"/>
    </source>
</evidence>
<reference evidence="7" key="1">
    <citation type="journal article" date="2014" name="Genome Announc.">
        <title>De novo whole-genome sequence and genome annotation of Lichtheimia ramosa.</title>
        <authorList>
            <person name="Linde J."/>
            <person name="Schwartze V."/>
            <person name="Binder U."/>
            <person name="Lass-Florl C."/>
            <person name="Voigt K."/>
            <person name="Horn F."/>
        </authorList>
    </citation>
    <scope>NUCLEOTIDE SEQUENCE</scope>
    <source>
        <strain evidence="7">JMRC FSU:6197</strain>
    </source>
</reference>
<dbReference type="PANTHER" id="PTHR33572">
    <property type="entry name" value="SPORE DEVELOPMENT REGULATOR VOSA"/>
    <property type="match status" value="1"/>
</dbReference>
<name>A0A077WG66_9FUNG</name>
<dbReference type="InterPro" id="IPR021740">
    <property type="entry name" value="Velvet"/>
</dbReference>
<gene>
    <name evidence="7" type="ORF">LRAMOSA08200</name>
</gene>
<dbReference type="GO" id="GO:0005634">
    <property type="term" value="C:nucleus"/>
    <property type="evidence" value="ECO:0007669"/>
    <property type="project" value="UniProtKB-SubCell"/>
</dbReference>
<evidence type="ECO:0000259" key="6">
    <source>
        <dbReference type="PROSITE" id="PS51821"/>
    </source>
</evidence>
<dbReference type="Gene3D" id="2.60.40.3960">
    <property type="entry name" value="Velvet domain"/>
    <property type="match status" value="1"/>
</dbReference>
<feature type="compositionally biased region" description="Low complexity" evidence="5">
    <location>
        <begin position="518"/>
        <end position="532"/>
    </location>
</feature>
<dbReference type="AlphaFoldDB" id="A0A077WG66"/>
<sequence>MLPSGGTGGYQQDDAAKSTTEQTRSSYHHDLSTQYHQQQRLLNDEPIPTFMTAAAQDDGSSMHHHHQYLIDTATQQQQQQQQPFYHYYLGDNDDDGTITGSSVPMFLQGRHDQEHYDPTLTPLPGPSRTSTSLSVSDQQHIWQQQVAAIEQAAAIEQQQQQQQQAAIAAQAAAAVALDDFEYVKEQQQQQQQCQEQALFGRLVSMARAPGSSNSSCIATQQDDTWSSPNLHSLHYGSAWATTPATTPTAMMEEQNEPLHSIQETIMSSDQLQNAQFELKVVQQPSRARMCGFGDKDRRPISPPPIVQLIVRASDGTQIPARDIDTSFLVVFCDCWQQDMAKPANMVYSASSSSASSAATASHASSSIAMRNLVGACVATGAKLYNVDGEFGIFYVFHDLSLRSEGKFRLLFSLLNIGTSLIHSSNTTTTTSNTTNTAATKSAASSSLSSSPKQHTVNTRSISSVVTTTFSDVFIAYTAKTFPGVVSPTALSQCFAKQGVKIPIRSDTKPRGTSRKRNSSTTTTTSTITTNITDPFHSQDSQTPN</sequence>
<dbReference type="InterPro" id="IPR038491">
    <property type="entry name" value="Velvet_dom_sf"/>
</dbReference>
<feature type="region of interest" description="Disordered" evidence="5">
    <location>
        <begin position="501"/>
        <end position="544"/>
    </location>
</feature>
<keyword evidence="2" id="KW-0805">Transcription regulation</keyword>
<organism evidence="7">
    <name type="scientific">Lichtheimia ramosa</name>
    <dbReference type="NCBI Taxonomy" id="688394"/>
    <lineage>
        <taxon>Eukaryota</taxon>
        <taxon>Fungi</taxon>
        <taxon>Fungi incertae sedis</taxon>
        <taxon>Mucoromycota</taxon>
        <taxon>Mucoromycotina</taxon>
        <taxon>Mucoromycetes</taxon>
        <taxon>Mucorales</taxon>
        <taxon>Lichtheimiaceae</taxon>
        <taxon>Lichtheimia</taxon>
    </lineage>
</organism>
<feature type="compositionally biased region" description="Low complexity" evidence="5">
    <location>
        <begin position="425"/>
        <end position="450"/>
    </location>
</feature>
<feature type="region of interest" description="Disordered" evidence="5">
    <location>
        <begin position="425"/>
        <end position="457"/>
    </location>
</feature>
<dbReference type="EMBL" id="LK023317">
    <property type="protein sequence ID" value="CDS05672.1"/>
    <property type="molecule type" value="Genomic_DNA"/>
</dbReference>
<evidence type="ECO:0000256" key="2">
    <source>
        <dbReference type="ARBA" id="ARBA00023015"/>
    </source>
</evidence>
<dbReference type="InterPro" id="IPR037525">
    <property type="entry name" value="Velvet_dom"/>
</dbReference>
<proteinExistence type="predicted"/>
<keyword evidence="4" id="KW-0539">Nucleus</keyword>
<protein>
    <recommendedName>
        <fullName evidence="6">Velvet domain-containing protein</fullName>
    </recommendedName>
</protein>
<evidence type="ECO:0000256" key="5">
    <source>
        <dbReference type="SAM" id="MobiDB-lite"/>
    </source>
</evidence>
<dbReference type="Pfam" id="PF11754">
    <property type="entry name" value="Velvet"/>
    <property type="match status" value="1"/>
</dbReference>
<feature type="compositionally biased region" description="Polar residues" evidence="5">
    <location>
        <begin position="535"/>
        <end position="544"/>
    </location>
</feature>
<evidence type="ECO:0000256" key="3">
    <source>
        <dbReference type="ARBA" id="ARBA00023163"/>
    </source>
</evidence>
<keyword evidence="3" id="KW-0804">Transcription</keyword>
<dbReference type="PROSITE" id="PS51821">
    <property type="entry name" value="VELVET"/>
    <property type="match status" value="1"/>
</dbReference>
<feature type="region of interest" description="Disordered" evidence="5">
    <location>
        <begin position="1"/>
        <end position="37"/>
    </location>
</feature>